<evidence type="ECO:0000256" key="9">
    <source>
        <dbReference type="SAM" id="Phobius"/>
    </source>
</evidence>
<dbReference type="KEGG" id="lak:106150413"/>
<evidence type="ECO:0000256" key="1">
    <source>
        <dbReference type="ARBA" id="ARBA00004323"/>
    </source>
</evidence>
<keyword evidence="5" id="KW-0735">Signal-anchor</keyword>
<dbReference type="OrthoDB" id="10036464at2759"/>
<gene>
    <name evidence="11" type="primary">LOC106150413</name>
</gene>
<keyword evidence="4 9" id="KW-0812">Transmembrane</keyword>
<dbReference type="FunCoup" id="A0A1S3H0F2">
    <property type="interactions" value="3"/>
</dbReference>
<sequence length="354" mass="41371">MANEEEKYFKELDFKIENLRKRGLELGLSEKEIDICMIQATKQRINHKEDRTLFSLLMRFLKYSFFICAILFLLVITFSFVVTHNKGVQLFMGRVLAPYGYTIFRAIRLAFLPVTKNTNITRFYEEECLIYNPYFRVPETSCELCSYVKEIEERSQYADLDVNNPAQPFINRQALGQPVTFEDLRTAYKENAEKLQASVMNFRSNEMSLRSFKDLFAVNSPVELQKQIGDMFHTEYVSRKVAGAQVLRRLFHRPHFVPAETEVALEKFVFVDGPKAKPYKFSLAQFSNVWYAQGQGSRRLILLPSVNCLGECKKFEITLKERDILFYSDEFWRASSYPVPQSQEISIAFKGSFF</sequence>
<dbReference type="GeneID" id="106150413"/>
<dbReference type="PANTHER" id="PTHR35259:SF1">
    <property type="entry name" value="BOMBESIN RECEPTOR-ACTIVATED PROTEIN C6ORF89"/>
    <property type="match status" value="1"/>
</dbReference>
<evidence type="ECO:0000256" key="3">
    <source>
        <dbReference type="ARBA" id="ARBA00022490"/>
    </source>
</evidence>
<evidence type="ECO:0000313" key="11">
    <source>
        <dbReference type="RefSeq" id="XP_013378649.1"/>
    </source>
</evidence>
<dbReference type="InterPro" id="IPR038757">
    <property type="entry name" value="BRAP"/>
</dbReference>
<evidence type="ECO:0000256" key="4">
    <source>
        <dbReference type="ARBA" id="ARBA00022692"/>
    </source>
</evidence>
<name>A0A1S3H0F2_LINAN</name>
<evidence type="ECO:0000313" key="10">
    <source>
        <dbReference type="Proteomes" id="UP000085678"/>
    </source>
</evidence>
<evidence type="ECO:0000256" key="8">
    <source>
        <dbReference type="ARBA" id="ARBA00023136"/>
    </source>
</evidence>
<comment type="subcellular location">
    <subcellularLocation>
        <location evidence="2">Cytoplasm</location>
    </subcellularLocation>
    <subcellularLocation>
        <location evidence="1">Golgi apparatus membrane</location>
        <topology evidence="1">Single-pass type II membrane protein</topology>
    </subcellularLocation>
</comment>
<dbReference type="RefSeq" id="XP_013378649.1">
    <property type="nucleotide sequence ID" value="XM_013523195.1"/>
</dbReference>
<evidence type="ECO:0000256" key="7">
    <source>
        <dbReference type="ARBA" id="ARBA00023034"/>
    </source>
</evidence>
<dbReference type="AlphaFoldDB" id="A0A1S3H0F2"/>
<dbReference type="OMA" id="NPFFQVE"/>
<evidence type="ECO:0000256" key="2">
    <source>
        <dbReference type="ARBA" id="ARBA00004496"/>
    </source>
</evidence>
<proteinExistence type="predicted"/>
<accession>A0A1S3H0F2</accession>
<keyword evidence="8 9" id="KW-0472">Membrane</keyword>
<feature type="transmembrane region" description="Helical" evidence="9">
    <location>
        <begin position="60"/>
        <end position="82"/>
    </location>
</feature>
<dbReference type="PANTHER" id="PTHR35259">
    <property type="entry name" value="BOMBESIN RECEPTOR-ACTIVATED PROTEIN C6ORF89"/>
    <property type="match status" value="1"/>
</dbReference>
<keyword evidence="6 9" id="KW-1133">Transmembrane helix</keyword>
<dbReference type="GO" id="GO:0000139">
    <property type="term" value="C:Golgi membrane"/>
    <property type="evidence" value="ECO:0007669"/>
    <property type="project" value="UniProtKB-SubCell"/>
</dbReference>
<keyword evidence="3" id="KW-0963">Cytoplasm</keyword>
<keyword evidence="7" id="KW-0333">Golgi apparatus</keyword>
<organism evidence="10 11">
    <name type="scientific">Lingula anatina</name>
    <name type="common">Brachiopod</name>
    <name type="synonym">Lingula unguis</name>
    <dbReference type="NCBI Taxonomy" id="7574"/>
    <lineage>
        <taxon>Eukaryota</taxon>
        <taxon>Metazoa</taxon>
        <taxon>Spiralia</taxon>
        <taxon>Lophotrochozoa</taxon>
        <taxon>Brachiopoda</taxon>
        <taxon>Linguliformea</taxon>
        <taxon>Lingulata</taxon>
        <taxon>Lingulida</taxon>
        <taxon>Linguloidea</taxon>
        <taxon>Lingulidae</taxon>
        <taxon>Lingula</taxon>
    </lineage>
</organism>
<dbReference type="InParanoid" id="A0A1S3H0F2"/>
<protein>
    <submittedName>
        <fullName evidence="11">Uncharacterized protein LOC106150413 isoform X1</fullName>
    </submittedName>
</protein>
<keyword evidence="10" id="KW-1185">Reference proteome</keyword>
<evidence type="ECO:0000256" key="5">
    <source>
        <dbReference type="ARBA" id="ARBA00022968"/>
    </source>
</evidence>
<evidence type="ECO:0000256" key="6">
    <source>
        <dbReference type="ARBA" id="ARBA00022989"/>
    </source>
</evidence>
<reference evidence="11" key="1">
    <citation type="submission" date="2025-08" db="UniProtKB">
        <authorList>
            <consortium name="RefSeq"/>
        </authorList>
    </citation>
    <scope>IDENTIFICATION</scope>
    <source>
        <tissue evidence="11">Gonads</tissue>
    </source>
</reference>
<dbReference type="Proteomes" id="UP000085678">
    <property type="component" value="Unplaced"/>
</dbReference>